<evidence type="ECO:0000313" key="4">
    <source>
        <dbReference type="EMBL" id="OUT08452.1"/>
    </source>
</evidence>
<sequence>MRKFRLFLAALAAASLANASALDYALIKKGEPSSNTMLLIGGIQGDEPGGFLAASIVATDYNITKGSLWVVPNLNFPSIIERSRGTKGDMNRKFAHVEKDDPDYNSVMKIKDVITDKNVTLILNLHDGSGYYRDKFISKDENPDKWGNTCIIDQSTLPGSKYPELESIASSVKDVLNKHLIDPKHQYHVKNTHTAMGDKEMLKSLTYYAITQNKSAFANEASKNLNAEQRTYYHLVAIEEYMKKAGISFTRPFELDVKSVKKAIEKEIRLELFDSYALSLKNLKPVISFVPFKKGELSYHSPNPLIAVIKDNDTYKVQYGNRSVTRLKPQYFEFAKPLDKISLLSDGKEQELKSGDKFSVKKSFKVKALKNVRVNVIGYGTKSVDESEQEIDKNSLNKSYSIDKDGKIYRVEFYKSENGKEKFAGMILAEFR</sequence>
<evidence type="ECO:0000256" key="1">
    <source>
        <dbReference type="SAM" id="SignalP"/>
    </source>
</evidence>
<accession>A0A1Y5MS29</accession>
<dbReference type="InterPro" id="IPR031489">
    <property type="entry name" value="Peptidase_M99"/>
</dbReference>
<feature type="domain" description="D,L-carboxypeptidase peptidase" evidence="2">
    <location>
        <begin position="34"/>
        <end position="264"/>
    </location>
</feature>
<comment type="caution">
    <text evidence="4">The sequence shown here is derived from an EMBL/GenBank/DDBJ whole genome shotgun (WGS) entry which is preliminary data.</text>
</comment>
<name>A0A1Y5MS29_9BACT</name>
<feature type="chain" id="PRO_5012870581" evidence="1">
    <location>
        <begin position="20"/>
        <end position="432"/>
    </location>
</feature>
<organism evidence="4 5">
    <name type="scientific">Campylobacter concisus</name>
    <dbReference type="NCBI Taxonomy" id="199"/>
    <lineage>
        <taxon>Bacteria</taxon>
        <taxon>Pseudomonadati</taxon>
        <taxon>Campylobacterota</taxon>
        <taxon>Epsilonproteobacteria</taxon>
        <taxon>Campylobacterales</taxon>
        <taxon>Campylobacteraceae</taxon>
        <taxon>Campylobacter</taxon>
    </lineage>
</organism>
<protein>
    <submittedName>
        <fullName evidence="4">Deacylase</fullName>
    </submittedName>
</protein>
<dbReference type="Proteomes" id="UP000196317">
    <property type="component" value="Unassembled WGS sequence"/>
</dbReference>
<evidence type="ECO:0000313" key="5">
    <source>
        <dbReference type="Proteomes" id="UP000196317"/>
    </source>
</evidence>
<evidence type="ECO:0000259" key="3">
    <source>
        <dbReference type="Pfam" id="PF17129"/>
    </source>
</evidence>
<feature type="domain" description="Metallo-carboxypeptidase C-terminal" evidence="3">
    <location>
        <begin position="335"/>
        <end position="431"/>
    </location>
</feature>
<dbReference type="Gene3D" id="3.40.630.10">
    <property type="entry name" value="Zn peptidases"/>
    <property type="match status" value="1"/>
</dbReference>
<feature type="signal peptide" evidence="1">
    <location>
        <begin position="1"/>
        <end position="19"/>
    </location>
</feature>
<dbReference type="RefSeq" id="WP_087582743.1">
    <property type="nucleotide sequence ID" value="NZ_NDYN01000002.1"/>
</dbReference>
<dbReference type="AlphaFoldDB" id="A0A1Y5MS29"/>
<dbReference type="InterPro" id="IPR033397">
    <property type="entry name" value="Metallo_peptidase_C"/>
</dbReference>
<keyword evidence="1" id="KW-0732">Signal</keyword>
<dbReference type="Pfam" id="PF17129">
    <property type="entry name" value="Peptidase_M99_C"/>
    <property type="match status" value="1"/>
</dbReference>
<reference evidence="4 5" key="1">
    <citation type="submission" date="2017-04" db="EMBL/GenBank/DDBJ databases">
        <title>Complete genome of Campylobacter concisus ATCC 33237T and draft genomes for an additional eight well characterized C. concisus strains.</title>
        <authorList>
            <person name="Cornelius A.J."/>
            <person name="Miller W.G."/>
            <person name="Lastovica A.J."/>
            <person name="On S.L."/>
            <person name="French N.P."/>
            <person name="Vandenberg O."/>
            <person name="Biggs P.J."/>
        </authorList>
    </citation>
    <scope>NUCLEOTIDE SEQUENCE [LARGE SCALE GENOMIC DNA]</scope>
    <source>
        <strain evidence="4 5">CCUG 19995</strain>
    </source>
</reference>
<gene>
    <name evidence="4" type="ORF">B9N65_03015</name>
</gene>
<evidence type="ECO:0000259" key="2">
    <source>
        <dbReference type="Pfam" id="PF17033"/>
    </source>
</evidence>
<dbReference type="SUPFAM" id="SSF53187">
    <property type="entry name" value="Zn-dependent exopeptidases"/>
    <property type="match status" value="1"/>
</dbReference>
<proteinExistence type="predicted"/>
<dbReference type="CDD" id="cd06243">
    <property type="entry name" value="M14_CP_Csd4-like"/>
    <property type="match status" value="1"/>
</dbReference>
<dbReference type="Pfam" id="PF17033">
    <property type="entry name" value="Peptidase_M99"/>
    <property type="match status" value="1"/>
</dbReference>
<dbReference type="EMBL" id="NDYN01000002">
    <property type="protein sequence ID" value="OUT08452.1"/>
    <property type="molecule type" value="Genomic_DNA"/>
</dbReference>